<comment type="caution">
    <text evidence="1">The sequence shown here is derived from an EMBL/GenBank/DDBJ whole genome shotgun (WGS) entry which is preliminary data.</text>
</comment>
<protein>
    <submittedName>
        <fullName evidence="1">Vacuolar protein sorting-associated protein 27</fullName>
    </submittedName>
</protein>
<accession>A0ACA9Y9L4</accession>
<dbReference type="EMBL" id="CALSDN010000006">
    <property type="protein sequence ID" value="CAH6721517.1"/>
    <property type="molecule type" value="Genomic_DNA"/>
</dbReference>
<gene>
    <name evidence="1" type="ORF">CLIB1444_06S03994</name>
</gene>
<proteinExistence type="predicted"/>
<evidence type="ECO:0000313" key="1">
    <source>
        <dbReference type="EMBL" id="CAH6721517.1"/>
    </source>
</evidence>
<evidence type="ECO:0000313" key="2">
    <source>
        <dbReference type="Proteomes" id="UP001152531"/>
    </source>
</evidence>
<reference evidence="1" key="1">
    <citation type="submission" date="2022-06" db="EMBL/GenBank/DDBJ databases">
        <authorList>
            <person name="Legras J.-L."/>
            <person name="Devillers H."/>
            <person name="Grondin C."/>
        </authorList>
    </citation>
    <scope>NUCLEOTIDE SEQUENCE</scope>
    <source>
        <strain evidence="1">CLIB 1444</strain>
    </source>
</reference>
<organism evidence="1 2">
    <name type="scientific">[Candida] jaroonii</name>
    <dbReference type="NCBI Taxonomy" id="467808"/>
    <lineage>
        <taxon>Eukaryota</taxon>
        <taxon>Fungi</taxon>
        <taxon>Dikarya</taxon>
        <taxon>Ascomycota</taxon>
        <taxon>Saccharomycotina</taxon>
        <taxon>Pichiomycetes</taxon>
        <taxon>Debaryomycetaceae</taxon>
        <taxon>Yamadazyma</taxon>
    </lineage>
</organism>
<sequence length="796" mass="90553">MSWFGNSVNTQELDSKIEEATSESIPNGEIDIAVAFEITDLIRSKKIPSKNCMRCLKKRLIAVQNNPNLCLSILKLIEVCVKNGGYHFLAEISSKEFMDYLVESVFKRIYNIKDYNVINSEAKLYVGNFILQLIRNWAYFFKNQPGLNYVERCYEELKHEYKFPDSGPSESNNEVFIDTETPADWVDNDECMICYRPFSMINRKHHCRSCGGVFDQEHSSKSLPLPSLGIMESVRVCDNCYSKVKKEPRMEARNQPSSNENDDDDLKKAIELSLRDSGPPVQPPPVQPPPTTQPSEGDEDEEMKAAIAASLKEFENQERLYKAQGQTQPIQPAQTQPQPDHDEFYGNILPTSNFQSTPSFQSPGFQSPGFQSPNYQSPSFQQPTPYGQPQQASGSMTPVQHIQSHQTQNQDLSPQEEESINLYITLINQLRNDPSKQSAVLSDNNLNELHIKVLKLKPKLNKSLRISIENYESFVSLNSKVSTIMRLYDQFLENKLSDAYNHNMGFQNYQYTGQQFSGQQFTGKRNEAQPSGSAQYSQGIQYTGMGQYGQTESFSGSGPQYTGQSQNGFTARDSGPQFTGEEPYSTTQPQYTGQPTQGYASEPQYEQSEPQYDAYKSEYEQKEQYQSEPQYPEPQYGEPQYGSQYDSKNQYESEPQYESESQYGTQNYQSQPQESEPQYGSEPQYESEPQYGSEPQSPQKQSEPQQYDYQYPQPTKSNGSQKYQYPSEPKPTTPVFPSVPSELSNISQYPPVEKLGGKEGFSNQNTGDDELESTKLKYPPVDEVETRIAEEPLIEL</sequence>
<name>A0ACA9Y9L4_9ASCO</name>
<dbReference type="Proteomes" id="UP001152531">
    <property type="component" value="Unassembled WGS sequence"/>
</dbReference>
<keyword evidence="2" id="KW-1185">Reference proteome</keyword>